<evidence type="ECO:0008006" key="4">
    <source>
        <dbReference type="Google" id="ProtNLM"/>
    </source>
</evidence>
<dbReference type="Proteomes" id="UP000316598">
    <property type="component" value="Unassembled WGS sequence"/>
</dbReference>
<keyword evidence="1" id="KW-0812">Transmembrane</keyword>
<feature type="transmembrane region" description="Helical" evidence="1">
    <location>
        <begin position="354"/>
        <end position="377"/>
    </location>
</feature>
<dbReference type="OrthoDB" id="269565at2"/>
<keyword evidence="1" id="KW-0472">Membrane</keyword>
<comment type="caution">
    <text evidence="2">The sequence shown here is derived from an EMBL/GenBank/DDBJ whole genome shotgun (WGS) entry which is preliminary data.</text>
</comment>
<dbReference type="RefSeq" id="WP_146516291.1">
    <property type="nucleotide sequence ID" value="NZ_SJPI01000002.1"/>
</dbReference>
<evidence type="ECO:0000256" key="1">
    <source>
        <dbReference type="SAM" id="Phobius"/>
    </source>
</evidence>
<dbReference type="AlphaFoldDB" id="A0A5C5WK91"/>
<evidence type="ECO:0000313" key="3">
    <source>
        <dbReference type="Proteomes" id="UP000316598"/>
    </source>
</evidence>
<dbReference type="EMBL" id="SJPI01000002">
    <property type="protein sequence ID" value="TWT51198.1"/>
    <property type="molecule type" value="Genomic_DNA"/>
</dbReference>
<sequence length="393" mass="43565">MINRPIRIAIWVIALLGVLSVFTFIFPSLMGWILSLLTFSAIFEYKGHRFRHTVQSFNDVLESVARHGGDVTSVAVSFSRKGPLSGRCYEFARRLMMGQEPLEAAARARVPLQLSTAVALQGGMQQADDGEAISTDLTRTDLIHGNLDQSLDRYRREVGSSVNGVGRNLYLFITVLVALLVTSFLEVFVRPTIVQLLEEFEIGDPKYIEFLTTTPISLAFVAMAAFFLVIRPVLRRGRIGKLKLPRWIPESSTVARNQSQLLHGLADAVDSGWPIGRALTVAHVIAIDPGQRNRLQQAMEWIEQGKTPGQAIAQAGWIDNADVPWIDGAAPSRITSILRMIGDRNLRDSMIRRGWINSILFPVCIFTLAALVGTYAVGFMQALMELINYGAIQ</sequence>
<gene>
    <name evidence="2" type="ORF">Pla22_39750</name>
</gene>
<dbReference type="InterPro" id="IPR003004">
    <property type="entry name" value="GspF/PilC"/>
</dbReference>
<accession>A0A5C5WK91</accession>
<keyword evidence="3" id="KW-1185">Reference proteome</keyword>
<dbReference type="InterPro" id="IPR042094">
    <property type="entry name" value="T2SS_GspF_sf"/>
</dbReference>
<keyword evidence="1" id="KW-1133">Transmembrane helix</keyword>
<feature type="transmembrane region" description="Helical" evidence="1">
    <location>
        <begin position="210"/>
        <end position="234"/>
    </location>
</feature>
<feature type="transmembrane region" description="Helical" evidence="1">
    <location>
        <begin position="6"/>
        <end position="39"/>
    </location>
</feature>
<dbReference type="PANTHER" id="PTHR30012:SF0">
    <property type="entry name" value="TYPE II SECRETION SYSTEM PROTEIN F-RELATED"/>
    <property type="match status" value="1"/>
</dbReference>
<proteinExistence type="predicted"/>
<organism evidence="2 3">
    <name type="scientific">Rubripirellula amarantea</name>
    <dbReference type="NCBI Taxonomy" id="2527999"/>
    <lineage>
        <taxon>Bacteria</taxon>
        <taxon>Pseudomonadati</taxon>
        <taxon>Planctomycetota</taxon>
        <taxon>Planctomycetia</taxon>
        <taxon>Pirellulales</taxon>
        <taxon>Pirellulaceae</taxon>
        <taxon>Rubripirellula</taxon>
    </lineage>
</organism>
<reference evidence="2 3" key="1">
    <citation type="submission" date="2019-02" db="EMBL/GenBank/DDBJ databases">
        <title>Deep-cultivation of Planctomycetes and their phenomic and genomic characterization uncovers novel biology.</title>
        <authorList>
            <person name="Wiegand S."/>
            <person name="Jogler M."/>
            <person name="Boedeker C."/>
            <person name="Pinto D."/>
            <person name="Vollmers J."/>
            <person name="Rivas-Marin E."/>
            <person name="Kohn T."/>
            <person name="Peeters S.H."/>
            <person name="Heuer A."/>
            <person name="Rast P."/>
            <person name="Oberbeckmann S."/>
            <person name="Bunk B."/>
            <person name="Jeske O."/>
            <person name="Meyerdierks A."/>
            <person name="Storesund J.E."/>
            <person name="Kallscheuer N."/>
            <person name="Luecker S."/>
            <person name="Lage O.M."/>
            <person name="Pohl T."/>
            <person name="Merkel B.J."/>
            <person name="Hornburger P."/>
            <person name="Mueller R.-W."/>
            <person name="Bruemmer F."/>
            <person name="Labrenz M."/>
            <person name="Spormann A.M."/>
            <person name="Op Den Camp H."/>
            <person name="Overmann J."/>
            <person name="Amann R."/>
            <person name="Jetten M.S.M."/>
            <person name="Mascher T."/>
            <person name="Medema M.H."/>
            <person name="Devos D.P."/>
            <person name="Kaster A.-K."/>
            <person name="Ovreas L."/>
            <person name="Rohde M."/>
            <person name="Galperin M.Y."/>
            <person name="Jogler C."/>
        </authorList>
    </citation>
    <scope>NUCLEOTIDE SEQUENCE [LARGE SCALE GENOMIC DNA]</scope>
    <source>
        <strain evidence="2 3">Pla22</strain>
    </source>
</reference>
<protein>
    <recommendedName>
        <fullName evidence="4">Type II secretion system protein GspF domain-containing protein</fullName>
    </recommendedName>
</protein>
<name>A0A5C5WK91_9BACT</name>
<feature type="transmembrane region" description="Helical" evidence="1">
    <location>
        <begin position="169"/>
        <end position="190"/>
    </location>
</feature>
<dbReference type="Gene3D" id="1.20.81.30">
    <property type="entry name" value="Type II secretion system (T2SS), domain F"/>
    <property type="match status" value="1"/>
</dbReference>
<dbReference type="PANTHER" id="PTHR30012">
    <property type="entry name" value="GENERAL SECRETION PATHWAY PROTEIN"/>
    <property type="match status" value="1"/>
</dbReference>
<evidence type="ECO:0000313" key="2">
    <source>
        <dbReference type="EMBL" id="TWT51198.1"/>
    </source>
</evidence>